<proteinExistence type="predicted"/>
<sequence>MILPFETQNRHKLCATINRTANCRRHSRRRELMSNWRLIIAPHPRLFLDSDDHPPPSPLE</sequence>
<dbReference type="Proteomes" id="UP000053676">
    <property type="component" value="Unassembled WGS sequence"/>
</dbReference>
<gene>
    <name evidence="1" type="ORF">NECAME_04750</name>
</gene>
<name>W2SMI8_NECAM</name>
<accession>W2SMI8</accession>
<dbReference type="KEGG" id="nai:NECAME_04750"/>
<reference evidence="2" key="1">
    <citation type="journal article" date="2014" name="Nat. Genet.">
        <title>Genome of the human hookworm Necator americanus.</title>
        <authorList>
            <person name="Tang Y.T."/>
            <person name="Gao X."/>
            <person name="Rosa B.A."/>
            <person name="Abubucker S."/>
            <person name="Hallsworth-Pepin K."/>
            <person name="Martin J."/>
            <person name="Tyagi R."/>
            <person name="Heizer E."/>
            <person name="Zhang X."/>
            <person name="Bhonagiri-Palsikar V."/>
            <person name="Minx P."/>
            <person name="Warren W.C."/>
            <person name="Wang Q."/>
            <person name="Zhan B."/>
            <person name="Hotez P.J."/>
            <person name="Sternberg P.W."/>
            <person name="Dougall A."/>
            <person name="Gaze S.T."/>
            <person name="Mulvenna J."/>
            <person name="Sotillo J."/>
            <person name="Ranganathan S."/>
            <person name="Rabelo E.M."/>
            <person name="Wilson R.K."/>
            <person name="Felgner P.L."/>
            <person name="Bethony J."/>
            <person name="Hawdon J.M."/>
            <person name="Gasser R.B."/>
            <person name="Loukas A."/>
            <person name="Mitreva M."/>
        </authorList>
    </citation>
    <scope>NUCLEOTIDE SEQUENCE [LARGE SCALE GENOMIC DNA]</scope>
</reference>
<dbReference type="AlphaFoldDB" id="W2SMI8"/>
<keyword evidence="2" id="KW-1185">Reference proteome</keyword>
<protein>
    <submittedName>
        <fullName evidence="1">Uncharacterized protein</fullName>
    </submittedName>
</protein>
<dbReference type="EMBL" id="KI668876">
    <property type="protein sequence ID" value="ETN70899.1"/>
    <property type="molecule type" value="Genomic_DNA"/>
</dbReference>
<organism evidence="1 2">
    <name type="scientific">Necator americanus</name>
    <name type="common">Human hookworm</name>
    <dbReference type="NCBI Taxonomy" id="51031"/>
    <lineage>
        <taxon>Eukaryota</taxon>
        <taxon>Metazoa</taxon>
        <taxon>Ecdysozoa</taxon>
        <taxon>Nematoda</taxon>
        <taxon>Chromadorea</taxon>
        <taxon>Rhabditida</taxon>
        <taxon>Rhabditina</taxon>
        <taxon>Rhabditomorpha</taxon>
        <taxon>Strongyloidea</taxon>
        <taxon>Ancylostomatidae</taxon>
        <taxon>Bunostominae</taxon>
        <taxon>Necator</taxon>
    </lineage>
</organism>
<evidence type="ECO:0000313" key="2">
    <source>
        <dbReference type="Proteomes" id="UP000053676"/>
    </source>
</evidence>
<evidence type="ECO:0000313" key="1">
    <source>
        <dbReference type="EMBL" id="ETN70899.1"/>
    </source>
</evidence>